<keyword evidence="6" id="KW-1185">Reference proteome</keyword>
<name>A0A9W6GAH1_9ACTN</name>
<protein>
    <submittedName>
        <fullName evidence="5">Dehydrogenase</fullName>
    </submittedName>
</protein>
<dbReference type="CDD" id="cd05233">
    <property type="entry name" value="SDR_c"/>
    <property type="match status" value="1"/>
</dbReference>
<reference evidence="5" key="1">
    <citation type="submission" date="2022-12" db="EMBL/GenBank/DDBJ databases">
        <title>Reference genome sequencing for broad-spectrum identification of bacterial and archaeal isolates by mass spectrometry.</title>
        <authorList>
            <person name="Sekiguchi Y."/>
            <person name="Tourlousse D.M."/>
        </authorList>
    </citation>
    <scope>NUCLEOTIDE SEQUENCE</scope>
    <source>
        <strain evidence="5">LLR39Z86</strain>
    </source>
</reference>
<sequence length="264" mass="27780">MHGERAPRPTALITGGASGIGAAFARALAAEGYRLVLVDRDHERLQAFAASLDAETITADLTDEGAIAKVEERCRTGLDLLVNNAGFGHPTEFLDTSAAAEIAMSRVHVEAVLRLTIAALPAMIARGAGGVVNTGSVLGFFPSSTYSASKAWVINFSQSAHTKARPHGVNVTVLCPGFTRTGFHDTAGMNMAKVPGFLWLDADTLVKGALRDWRRGRAVSIPGWHNKVITALSRLLPMRLILRIHAGGGKGSMAVRAAAPGGPR</sequence>
<accession>A0A9W6GAH1</accession>
<dbReference type="InterPro" id="IPR057326">
    <property type="entry name" value="KR_dom"/>
</dbReference>
<dbReference type="PANTHER" id="PTHR43899">
    <property type="entry name" value="RH59310P"/>
    <property type="match status" value="1"/>
</dbReference>
<organism evidence="5 6">
    <name type="scientific">Glycomyces algeriensis</name>
    <dbReference type="NCBI Taxonomy" id="256037"/>
    <lineage>
        <taxon>Bacteria</taxon>
        <taxon>Bacillati</taxon>
        <taxon>Actinomycetota</taxon>
        <taxon>Actinomycetes</taxon>
        <taxon>Glycomycetales</taxon>
        <taxon>Glycomycetaceae</taxon>
        <taxon>Glycomyces</taxon>
    </lineage>
</organism>
<dbReference type="AlphaFoldDB" id="A0A9W6GAH1"/>
<dbReference type="RefSeq" id="WP_270113595.1">
    <property type="nucleotide sequence ID" value="NZ_BAAAOL010000017.1"/>
</dbReference>
<dbReference type="EMBL" id="BSDT01000001">
    <property type="protein sequence ID" value="GLI43267.1"/>
    <property type="molecule type" value="Genomic_DNA"/>
</dbReference>
<evidence type="ECO:0000313" key="6">
    <source>
        <dbReference type="Proteomes" id="UP001144313"/>
    </source>
</evidence>
<dbReference type="Gene3D" id="3.40.50.720">
    <property type="entry name" value="NAD(P)-binding Rossmann-like Domain"/>
    <property type="match status" value="1"/>
</dbReference>
<dbReference type="Pfam" id="PF00106">
    <property type="entry name" value="adh_short"/>
    <property type="match status" value="1"/>
</dbReference>
<evidence type="ECO:0000256" key="1">
    <source>
        <dbReference type="ARBA" id="ARBA00006484"/>
    </source>
</evidence>
<evidence type="ECO:0000313" key="5">
    <source>
        <dbReference type="EMBL" id="GLI43267.1"/>
    </source>
</evidence>
<comment type="caution">
    <text evidence="5">The sequence shown here is derived from an EMBL/GenBank/DDBJ whole genome shotgun (WGS) entry which is preliminary data.</text>
</comment>
<dbReference type="Proteomes" id="UP001144313">
    <property type="component" value="Unassembled WGS sequence"/>
</dbReference>
<dbReference type="GO" id="GO:0016491">
    <property type="term" value="F:oxidoreductase activity"/>
    <property type="evidence" value="ECO:0007669"/>
    <property type="project" value="UniProtKB-KW"/>
</dbReference>
<evidence type="ECO:0000259" key="4">
    <source>
        <dbReference type="SMART" id="SM00822"/>
    </source>
</evidence>
<gene>
    <name evidence="5" type="ORF">GALLR39Z86_31170</name>
</gene>
<proteinExistence type="inferred from homology"/>
<keyword evidence="2" id="KW-0560">Oxidoreductase</keyword>
<dbReference type="InterPro" id="IPR002347">
    <property type="entry name" value="SDR_fam"/>
</dbReference>
<dbReference type="PANTHER" id="PTHR43899:SF13">
    <property type="entry name" value="RH59310P"/>
    <property type="match status" value="1"/>
</dbReference>
<evidence type="ECO:0000256" key="3">
    <source>
        <dbReference type="RuleBase" id="RU000363"/>
    </source>
</evidence>
<dbReference type="InterPro" id="IPR051019">
    <property type="entry name" value="VLCFA-Steroid_DH"/>
</dbReference>
<dbReference type="PIRSF" id="PIRSF000126">
    <property type="entry name" value="11-beta-HSD1"/>
    <property type="match status" value="1"/>
</dbReference>
<feature type="domain" description="Ketoreductase" evidence="4">
    <location>
        <begin position="9"/>
        <end position="178"/>
    </location>
</feature>
<dbReference type="InterPro" id="IPR036291">
    <property type="entry name" value="NAD(P)-bd_dom_sf"/>
</dbReference>
<dbReference type="PRINTS" id="PR00080">
    <property type="entry name" value="SDRFAMILY"/>
</dbReference>
<comment type="similarity">
    <text evidence="1 3">Belongs to the short-chain dehydrogenases/reductases (SDR) family.</text>
</comment>
<evidence type="ECO:0000256" key="2">
    <source>
        <dbReference type="ARBA" id="ARBA00023002"/>
    </source>
</evidence>
<dbReference type="PRINTS" id="PR00081">
    <property type="entry name" value="GDHRDH"/>
</dbReference>
<dbReference type="SMART" id="SM00822">
    <property type="entry name" value="PKS_KR"/>
    <property type="match status" value="1"/>
</dbReference>
<dbReference type="SUPFAM" id="SSF51735">
    <property type="entry name" value="NAD(P)-binding Rossmann-fold domains"/>
    <property type="match status" value="1"/>
</dbReference>